<organism evidence="1">
    <name type="scientific">uncultured Caudovirales phage</name>
    <dbReference type="NCBI Taxonomy" id="2100421"/>
    <lineage>
        <taxon>Viruses</taxon>
        <taxon>Duplodnaviria</taxon>
        <taxon>Heunggongvirae</taxon>
        <taxon>Uroviricota</taxon>
        <taxon>Caudoviricetes</taxon>
        <taxon>Peduoviridae</taxon>
        <taxon>Maltschvirus</taxon>
        <taxon>Maltschvirus maltsch</taxon>
    </lineage>
</organism>
<dbReference type="EMBL" id="LR796923">
    <property type="protein sequence ID" value="CAB4175735.1"/>
    <property type="molecule type" value="Genomic_DNA"/>
</dbReference>
<sequence length="190" mass="21693">METRIKSFSQFIGDGEISENLKYHVDNEYSIVESVFRPGSQAHVTLLCEARERFYDGLLELGQLDKYLFENTNLGLTGIFNGLEVPLDLPLEVLDINEEKNPKLNYPKRGGAKKYQVYVRNPSTKRIMKIAFGDVHGGLTAKVSNPKARKSFAARHNCAEKKDRTKAGYWACRINRYAHLWGGKTYPGFW</sequence>
<evidence type="ECO:0000313" key="1">
    <source>
        <dbReference type="EMBL" id="CAB4175735.1"/>
    </source>
</evidence>
<name>A0A6J5Q2U2_9CAUD</name>
<protein>
    <submittedName>
        <fullName evidence="1">Uncharacterized protein</fullName>
    </submittedName>
</protein>
<reference evidence="1" key="1">
    <citation type="submission" date="2020-05" db="EMBL/GenBank/DDBJ databases">
        <authorList>
            <person name="Chiriac C."/>
            <person name="Salcher M."/>
            <person name="Ghai R."/>
            <person name="Kavagutti S V."/>
        </authorList>
    </citation>
    <scope>NUCLEOTIDE SEQUENCE</scope>
</reference>
<accession>A0A6J5Q2U2</accession>
<proteinExistence type="predicted"/>
<gene>
    <name evidence="1" type="ORF">UFOVP972_340</name>
</gene>